<keyword evidence="3" id="KW-1185">Reference proteome</keyword>
<organism evidence="2">
    <name type="scientific">Oryza punctata</name>
    <name type="common">Red rice</name>
    <dbReference type="NCBI Taxonomy" id="4537"/>
    <lineage>
        <taxon>Eukaryota</taxon>
        <taxon>Viridiplantae</taxon>
        <taxon>Streptophyta</taxon>
        <taxon>Embryophyta</taxon>
        <taxon>Tracheophyta</taxon>
        <taxon>Spermatophyta</taxon>
        <taxon>Magnoliopsida</taxon>
        <taxon>Liliopsida</taxon>
        <taxon>Poales</taxon>
        <taxon>Poaceae</taxon>
        <taxon>BOP clade</taxon>
        <taxon>Oryzoideae</taxon>
        <taxon>Oryzeae</taxon>
        <taxon>Oryzinae</taxon>
        <taxon>Oryza</taxon>
    </lineage>
</organism>
<evidence type="ECO:0000313" key="2">
    <source>
        <dbReference type="EnsemblPlants" id="OPUNC10G08340.1"/>
    </source>
</evidence>
<dbReference type="Gramene" id="OPUNC10G08340.1">
    <property type="protein sequence ID" value="OPUNC10G08340.1"/>
    <property type="gene ID" value="OPUNC10G08340"/>
</dbReference>
<protein>
    <submittedName>
        <fullName evidence="2">Uncharacterized protein</fullName>
    </submittedName>
</protein>
<proteinExistence type="predicted"/>
<dbReference type="AlphaFoldDB" id="A0A0E0M7K3"/>
<evidence type="ECO:0000256" key="1">
    <source>
        <dbReference type="SAM" id="Coils"/>
    </source>
</evidence>
<sequence length="268" mass="29502">MESMGEYCSNAPCKWLLDLGKGGGAHDTNAHNLFDGMPSQPEEDQRISELVPMNSTMNKEEKWLDEALGWILEKFEQMEAKSRCDEKIDRILEKLDEIEANKNKFFKEISAFIKATTADFNLISFSTPPTSPTPVPAKCSMVCPYSGNTCAMASASHNIKVPTLTNAMGLLVCSNHFSGTATPTCTKCLANCFDNDTDMNHAILDEPCASTTAAATMEIVVSEDKASSIVINLLTSPRLSMQGIQWLATKTTPILFRPRLHSHSCFTY</sequence>
<dbReference type="Proteomes" id="UP000026962">
    <property type="component" value="Chromosome 10"/>
</dbReference>
<dbReference type="STRING" id="4537.A0A0E0M7K3"/>
<reference evidence="2" key="1">
    <citation type="submission" date="2015-04" db="UniProtKB">
        <authorList>
            <consortium name="EnsemblPlants"/>
        </authorList>
    </citation>
    <scope>IDENTIFICATION</scope>
</reference>
<feature type="coiled-coil region" evidence="1">
    <location>
        <begin position="81"/>
        <end position="108"/>
    </location>
</feature>
<dbReference type="HOGENOM" id="CLU_062531_0_0_1"/>
<accession>A0A0E0M7K3</accession>
<evidence type="ECO:0000313" key="3">
    <source>
        <dbReference type="Proteomes" id="UP000026962"/>
    </source>
</evidence>
<dbReference type="EnsemblPlants" id="OPUNC10G08340.1">
    <property type="protein sequence ID" value="OPUNC10G08340.1"/>
    <property type="gene ID" value="OPUNC10G08340"/>
</dbReference>
<reference evidence="2" key="2">
    <citation type="submission" date="2018-05" db="EMBL/GenBank/DDBJ databases">
        <title>OpunRS2 (Oryza punctata Reference Sequence Version 2).</title>
        <authorList>
            <person name="Zhang J."/>
            <person name="Kudrna D."/>
            <person name="Lee S."/>
            <person name="Talag J."/>
            <person name="Welchert J."/>
            <person name="Wing R.A."/>
        </authorList>
    </citation>
    <scope>NUCLEOTIDE SEQUENCE [LARGE SCALE GENOMIC DNA]</scope>
</reference>
<keyword evidence="1" id="KW-0175">Coiled coil</keyword>
<name>A0A0E0M7K3_ORYPU</name>